<dbReference type="Proteomes" id="UP001292094">
    <property type="component" value="Unassembled WGS sequence"/>
</dbReference>
<evidence type="ECO:0000313" key="3">
    <source>
        <dbReference type="EMBL" id="KAK4289461.1"/>
    </source>
</evidence>
<dbReference type="InterPro" id="IPR008636">
    <property type="entry name" value="Hook_C"/>
</dbReference>
<comment type="caution">
    <text evidence="3">The sequence shown here is derived from an EMBL/GenBank/DDBJ whole genome shotgun (WGS) entry which is preliminary data.</text>
</comment>
<keyword evidence="4" id="KW-1185">Reference proteome</keyword>
<dbReference type="GO" id="GO:0031122">
    <property type="term" value="P:cytoplasmic microtubule organization"/>
    <property type="evidence" value="ECO:0007669"/>
    <property type="project" value="InterPro"/>
</dbReference>
<feature type="coiled-coil region" evidence="1">
    <location>
        <begin position="148"/>
        <end position="198"/>
    </location>
</feature>
<dbReference type="GO" id="GO:0005737">
    <property type="term" value="C:cytoplasm"/>
    <property type="evidence" value="ECO:0007669"/>
    <property type="project" value="TreeGrafter"/>
</dbReference>
<dbReference type="GO" id="GO:0005813">
    <property type="term" value="C:centrosome"/>
    <property type="evidence" value="ECO:0007669"/>
    <property type="project" value="TreeGrafter"/>
</dbReference>
<dbReference type="Pfam" id="PF05622">
    <property type="entry name" value="HOOK"/>
    <property type="match status" value="1"/>
</dbReference>
<reference evidence="3" key="1">
    <citation type="submission" date="2023-11" db="EMBL/GenBank/DDBJ databases">
        <title>Genome assemblies of two species of porcelain crab, Petrolisthes cinctipes and Petrolisthes manimaculis (Anomura: Porcellanidae).</title>
        <authorList>
            <person name="Angst P."/>
        </authorList>
    </citation>
    <scope>NUCLEOTIDE SEQUENCE</scope>
    <source>
        <strain evidence="3">PB745_02</strain>
        <tissue evidence="3">Gill</tissue>
    </source>
</reference>
<dbReference type="PANTHER" id="PTHR18947">
    <property type="entry name" value="HOOK PROTEINS"/>
    <property type="match status" value="1"/>
</dbReference>
<sequence>MTVELSQDARSARAWRDEADILRERAGRVDTLEQEVTRYRDKMADIEFYKTRVEELREDNSCVLLVAVLNKSSTWENNILQLKQTINQITIERDADRERLQELMEENAQLHFSTKSSLGESATLSAQLDHLRKAQQLSNGLSVGSDLIGDAQARVLKLQLENQRLEAELEQVKRDASMSASNDKLLELEKENKRLSLKELGQKDKSLLLESLEESERRHQDTQRLHQTINTVKTNSQRHIDELQQENTHLLDLIESLRERQKKSTDTRLLDTETENKKLTDVNFQLQSQVSRWNMRSNN</sequence>
<proteinExistence type="predicted"/>
<dbReference type="GO" id="GO:0051959">
    <property type="term" value="F:dynein light intermediate chain binding"/>
    <property type="evidence" value="ECO:0007669"/>
    <property type="project" value="TreeGrafter"/>
</dbReference>
<evidence type="ECO:0000256" key="1">
    <source>
        <dbReference type="SAM" id="Coils"/>
    </source>
</evidence>
<organism evidence="3 4">
    <name type="scientific">Petrolisthes manimaculis</name>
    <dbReference type="NCBI Taxonomy" id="1843537"/>
    <lineage>
        <taxon>Eukaryota</taxon>
        <taxon>Metazoa</taxon>
        <taxon>Ecdysozoa</taxon>
        <taxon>Arthropoda</taxon>
        <taxon>Crustacea</taxon>
        <taxon>Multicrustacea</taxon>
        <taxon>Malacostraca</taxon>
        <taxon>Eumalacostraca</taxon>
        <taxon>Eucarida</taxon>
        <taxon>Decapoda</taxon>
        <taxon>Pleocyemata</taxon>
        <taxon>Anomura</taxon>
        <taxon>Galatheoidea</taxon>
        <taxon>Porcellanidae</taxon>
        <taxon>Petrolisthes</taxon>
    </lineage>
</organism>
<dbReference type="PANTHER" id="PTHR18947:SF28">
    <property type="entry name" value="GIRDIN, ISOFORM A"/>
    <property type="match status" value="1"/>
</dbReference>
<dbReference type="EMBL" id="JAWZYT010005852">
    <property type="protein sequence ID" value="KAK4289461.1"/>
    <property type="molecule type" value="Genomic_DNA"/>
</dbReference>
<name>A0AAE1TLD1_9EUCA</name>
<keyword evidence="1" id="KW-0175">Coiled coil</keyword>
<accession>A0AAE1TLD1</accession>
<protein>
    <recommendedName>
        <fullName evidence="2">Hook C-terminal domain-containing protein</fullName>
    </recommendedName>
</protein>
<evidence type="ECO:0000313" key="4">
    <source>
        <dbReference type="Proteomes" id="UP001292094"/>
    </source>
</evidence>
<dbReference type="AlphaFoldDB" id="A0AAE1TLD1"/>
<dbReference type="GO" id="GO:0008017">
    <property type="term" value="F:microtubule binding"/>
    <property type="evidence" value="ECO:0007669"/>
    <property type="project" value="InterPro"/>
</dbReference>
<feature type="domain" description="Hook C-terminal" evidence="2">
    <location>
        <begin position="4"/>
        <end position="289"/>
    </location>
</feature>
<evidence type="ECO:0000259" key="2">
    <source>
        <dbReference type="Pfam" id="PF05622"/>
    </source>
</evidence>
<dbReference type="GO" id="GO:0030705">
    <property type="term" value="P:cytoskeleton-dependent intracellular transport"/>
    <property type="evidence" value="ECO:0007669"/>
    <property type="project" value="TreeGrafter"/>
</dbReference>
<gene>
    <name evidence="3" type="ORF">Pmani_037569</name>
</gene>